<evidence type="ECO:0000313" key="2">
    <source>
        <dbReference type="Proteomes" id="UP000054217"/>
    </source>
</evidence>
<dbReference type="HOGENOM" id="CLU_043286_0_0_1"/>
<dbReference type="PANTHER" id="PTHR33481:SF1">
    <property type="entry name" value="ENDONUCLEASE_EXONUCLEASE_PHOSPHATASE DOMAIN-CONTAINING PROTEIN-RELATED"/>
    <property type="match status" value="1"/>
</dbReference>
<dbReference type="Gene3D" id="3.30.420.10">
    <property type="entry name" value="Ribonuclease H-like superfamily/Ribonuclease H"/>
    <property type="match status" value="1"/>
</dbReference>
<evidence type="ECO:0008006" key="3">
    <source>
        <dbReference type="Google" id="ProtNLM"/>
    </source>
</evidence>
<sequence length="297" mass="33269">MALIAIGKTFDETHATLLSMMEREDGGYNWSSKHNSRFEMSKFTLMDFTLNRTKLSTPLMLRGTQITPAPTHKFLGVILDHKLRWKMHAAQAIAKGMKQVLLLRRISATSWGVPAKLMCQLYQTVVVPKIMYAAPVWLQPAYSGNHSARIRGSKETIHPCPIPPHAPPAHVITIALNKKEAIKEFTKLKDRTLIFTDGSRTEDGVGAAAVLYEDYQHITTLRYHLGNASQHTVFEAKATALLLAVHLLGTRMEVTYPATILVDNQAVIRLSERPSARPGHYLLMHSRSTIIKALNEE</sequence>
<dbReference type="InterPro" id="IPR036397">
    <property type="entry name" value="RNaseH_sf"/>
</dbReference>
<keyword evidence="2" id="KW-1185">Reference proteome</keyword>
<dbReference type="SUPFAM" id="SSF53098">
    <property type="entry name" value="Ribonuclease H-like"/>
    <property type="match status" value="1"/>
</dbReference>
<evidence type="ECO:0000313" key="1">
    <source>
        <dbReference type="EMBL" id="KIO00313.1"/>
    </source>
</evidence>
<name>A0A0C3ITV4_PISTI</name>
<reference evidence="1 2" key="1">
    <citation type="submission" date="2014-04" db="EMBL/GenBank/DDBJ databases">
        <authorList>
            <consortium name="DOE Joint Genome Institute"/>
            <person name="Kuo A."/>
            <person name="Kohler A."/>
            <person name="Costa M.D."/>
            <person name="Nagy L.G."/>
            <person name="Floudas D."/>
            <person name="Copeland A."/>
            <person name="Barry K.W."/>
            <person name="Cichocki N."/>
            <person name="Veneault-Fourrey C."/>
            <person name="LaButti K."/>
            <person name="Lindquist E.A."/>
            <person name="Lipzen A."/>
            <person name="Lundell T."/>
            <person name="Morin E."/>
            <person name="Murat C."/>
            <person name="Sun H."/>
            <person name="Tunlid A."/>
            <person name="Henrissat B."/>
            <person name="Grigoriev I.V."/>
            <person name="Hibbett D.S."/>
            <person name="Martin F."/>
            <person name="Nordberg H.P."/>
            <person name="Cantor M.N."/>
            <person name="Hua S.X."/>
        </authorList>
    </citation>
    <scope>NUCLEOTIDE SEQUENCE [LARGE SCALE GENOMIC DNA]</scope>
    <source>
        <strain evidence="1 2">Marx 270</strain>
    </source>
</reference>
<dbReference type="STRING" id="870435.A0A0C3ITV4"/>
<dbReference type="GO" id="GO:0003676">
    <property type="term" value="F:nucleic acid binding"/>
    <property type="evidence" value="ECO:0007669"/>
    <property type="project" value="InterPro"/>
</dbReference>
<dbReference type="PANTHER" id="PTHR33481">
    <property type="entry name" value="REVERSE TRANSCRIPTASE"/>
    <property type="match status" value="1"/>
</dbReference>
<dbReference type="AlphaFoldDB" id="A0A0C3ITV4"/>
<accession>A0A0C3ITV4</accession>
<dbReference type="InParanoid" id="A0A0C3ITV4"/>
<gene>
    <name evidence="1" type="ORF">M404DRAFT_29688</name>
</gene>
<protein>
    <recommendedName>
        <fullName evidence="3">RNase H type-1 domain-containing protein</fullName>
    </recommendedName>
</protein>
<dbReference type="Proteomes" id="UP000054217">
    <property type="component" value="Unassembled WGS sequence"/>
</dbReference>
<dbReference type="CDD" id="cd09276">
    <property type="entry name" value="Rnase_HI_RT_non_LTR"/>
    <property type="match status" value="1"/>
</dbReference>
<reference evidence="2" key="2">
    <citation type="submission" date="2015-01" db="EMBL/GenBank/DDBJ databases">
        <title>Evolutionary Origins and Diversification of the Mycorrhizal Mutualists.</title>
        <authorList>
            <consortium name="DOE Joint Genome Institute"/>
            <consortium name="Mycorrhizal Genomics Consortium"/>
            <person name="Kohler A."/>
            <person name="Kuo A."/>
            <person name="Nagy L.G."/>
            <person name="Floudas D."/>
            <person name="Copeland A."/>
            <person name="Barry K.W."/>
            <person name="Cichocki N."/>
            <person name="Veneault-Fourrey C."/>
            <person name="LaButti K."/>
            <person name="Lindquist E.A."/>
            <person name="Lipzen A."/>
            <person name="Lundell T."/>
            <person name="Morin E."/>
            <person name="Murat C."/>
            <person name="Riley R."/>
            <person name="Ohm R."/>
            <person name="Sun H."/>
            <person name="Tunlid A."/>
            <person name="Henrissat B."/>
            <person name="Grigoriev I.V."/>
            <person name="Hibbett D.S."/>
            <person name="Martin F."/>
        </authorList>
    </citation>
    <scope>NUCLEOTIDE SEQUENCE [LARGE SCALE GENOMIC DNA]</scope>
    <source>
        <strain evidence="2">Marx 270</strain>
    </source>
</reference>
<dbReference type="OrthoDB" id="3261222at2759"/>
<proteinExistence type="predicted"/>
<dbReference type="EMBL" id="KN831997">
    <property type="protein sequence ID" value="KIO00313.1"/>
    <property type="molecule type" value="Genomic_DNA"/>
</dbReference>
<dbReference type="InterPro" id="IPR012337">
    <property type="entry name" value="RNaseH-like_sf"/>
</dbReference>
<organism evidence="1 2">
    <name type="scientific">Pisolithus tinctorius Marx 270</name>
    <dbReference type="NCBI Taxonomy" id="870435"/>
    <lineage>
        <taxon>Eukaryota</taxon>
        <taxon>Fungi</taxon>
        <taxon>Dikarya</taxon>
        <taxon>Basidiomycota</taxon>
        <taxon>Agaricomycotina</taxon>
        <taxon>Agaricomycetes</taxon>
        <taxon>Agaricomycetidae</taxon>
        <taxon>Boletales</taxon>
        <taxon>Sclerodermatineae</taxon>
        <taxon>Pisolithaceae</taxon>
        <taxon>Pisolithus</taxon>
    </lineage>
</organism>